<gene>
    <name evidence="4" type="ORF">IW252_002383</name>
</gene>
<keyword evidence="5" id="KW-1185">Reference proteome</keyword>
<sequence>MSASVVVWADTIGMSDGIEALRSSVTIARQCDDLLETIALVESGLADAAVLAGPSPDVDAHVIDGLRERGAAVLVLVDDAAERRRLEELGAVCESAMSTPQAIADLLELTLAALPRHQPTAVPAVDHPTHPPEPSATRGQVVAVWGPVGSPGRTTVAVNYAVESALAGARVALLDADTYGASVSAYLGLMEESAGMAQLCRLSDQGVLDRSGYERACPLLHVSGVRLRVATGLPRPHRWPELRKASLERVLDYLRTVVDLVVIDVAAPLELDEELSFDTAAPQRNAASAVVVEQADEVIAVGQADAIGVPRLIKALEQLEEVSPGSVPRVVFNKVRRESVGTHPERQLRQTWDRFGPAAPIRGYLPWEPETTAEALLAGTALAECAPNSSLRIAIAQLAGHDVVPRRSLFAPRRGARVTGS</sequence>
<feature type="domain" description="CobQ/CobB/MinD/ParA nucleotide binding" evidence="3">
    <location>
        <begin position="143"/>
        <end position="371"/>
    </location>
</feature>
<evidence type="ECO:0000256" key="2">
    <source>
        <dbReference type="ARBA" id="ARBA00022840"/>
    </source>
</evidence>
<dbReference type="AlphaFoldDB" id="A0A931DDS9"/>
<dbReference type="PANTHER" id="PTHR43384:SF6">
    <property type="entry name" value="SEPTUM SITE-DETERMINING PROTEIN MIND HOMOLOG, CHLOROPLASTIC"/>
    <property type="match status" value="1"/>
</dbReference>
<dbReference type="GO" id="GO:0016887">
    <property type="term" value="F:ATP hydrolysis activity"/>
    <property type="evidence" value="ECO:0007669"/>
    <property type="project" value="TreeGrafter"/>
</dbReference>
<dbReference type="InterPro" id="IPR027417">
    <property type="entry name" value="P-loop_NTPase"/>
</dbReference>
<dbReference type="Pfam" id="PF01656">
    <property type="entry name" value="CbiA"/>
    <property type="match status" value="1"/>
</dbReference>
<evidence type="ECO:0000313" key="4">
    <source>
        <dbReference type="EMBL" id="MBG6085616.1"/>
    </source>
</evidence>
<organism evidence="4 5">
    <name type="scientific">Zhihengliuella flava</name>
    <dbReference type="NCBI Taxonomy" id="1285193"/>
    <lineage>
        <taxon>Bacteria</taxon>
        <taxon>Bacillati</taxon>
        <taxon>Actinomycetota</taxon>
        <taxon>Actinomycetes</taxon>
        <taxon>Micrococcales</taxon>
        <taxon>Micrococcaceae</taxon>
        <taxon>Zhihengliuella</taxon>
    </lineage>
</organism>
<keyword evidence="1" id="KW-0547">Nucleotide-binding</keyword>
<reference evidence="4" key="1">
    <citation type="submission" date="2020-11" db="EMBL/GenBank/DDBJ databases">
        <title>Sequencing the genomes of 1000 actinobacteria strains.</title>
        <authorList>
            <person name="Klenk H.-P."/>
        </authorList>
    </citation>
    <scope>NUCLEOTIDE SEQUENCE</scope>
    <source>
        <strain evidence="4">DSM 26152</strain>
    </source>
</reference>
<accession>A0A931DDS9</accession>
<dbReference type="GO" id="GO:0051782">
    <property type="term" value="P:negative regulation of cell division"/>
    <property type="evidence" value="ECO:0007669"/>
    <property type="project" value="TreeGrafter"/>
</dbReference>
<keyword evidence="2" id="KW-0067">ATP-binding</keyword>
<dbReference type="EMBL" id="JADOTZ010000001">
    <property type="protein sequence ID" value="MBG6085616.1"/>
    <property type="molecule type" value="Genomic_DNA"/>
</dbReference>
<evidence type="ECO:0000259" key="3">
    <source>
        <dbReference type="Pfam" id="PF01656"/>
    </source>
</evidence>
<dbReference type="PANTHER" id="PTHR43384">
    <property type="entry name" value="SEPTUM SITE-DETERMINING PROTEIN MIND HOMOLOG, CHLOROPLASTIC-RELATED"/>
    <property type="match status" value="1"/>
</dbReference>
<dbReference type="SUPFAM" id="SSF52540">
    <property type="entry name" value="P-loop containing nucleoside triphosphate hydrolases"/>
    <property type="match status" value="1"/>
</dbReference>
<evidence type="ECO:0000256" key="1">
    <source>
        <dbReference type="ARBA" id="ARBA00022741"/>
    </source>
</evidence>
<dbReference type="Gene3D" id="3.40.50.300">
    <property type="entry name" value="P-loop containing nucleotide triphosphate hydrolases"/>
    <property type="match status" value="1"/>
</dbReference>
<comment type="caution">
    <text evidence="4">The sequence shown here is derived from an EMBL/GenBank/DDBJ whole genome shotgun (WGS) entry which is preliminary data.</text>
</comment>
<dbReference type="GO" id="GO:0009898">
    <property type="term" value="C:cytoplasmic side of plasma membrane"/>
    <property type="evidence" value="ECO:0007669"/>
    <property type="project" value="TreeGrafter"/>
</dbReference>
<dbReference type="Proteomes" id="UP000625033">
    <property type="component" value="Unassembled WGS sequence"/>
</dbReference>
<name>A0A931DDS9_9MICC</name>
<proteinExistence type="predicted"/>
<dbReference type="GO" id="GO:0005829">
    <property type="term" value="C:cytosol"/>
    <property type="evidence" value="ECO:0007669"/>
    <property type="project" value="TreeGrafter"/>
</dbReference>
<dbReference type="InterPro" id="IPR002586">
    <property type="entry name" value="CobQ/CobB/MinD/ParA_Nub-bd_dom"/>
</dbReference>
<protein>
    <submittedName>
        <fullName evidence="4">Mrp family chromosome partitioning ATPase</fullName>
    </submittedName>
</protein>
<dbReference type="RefSeq" id="WP_196836783.1">
    <property type="nucleotide sequence ID" value="NZ_JADOTZ010000001.1"/>
</dbReference>
<dbReference type="GO" id="GO:0005524">
    <property type="term" value="F:ATP binding"/>
    <property type="evidence" value="ECO:0007669"/>
    <property type="project" value="UniProtKB-KW"/>
</dbReference>
<dbReference type="InterPro" id="IPR050625">
    <property type="entry name" value="ParA/MinD_ATPase"/>
</dbReference>
<evidence type="ECO:0000313" key="5">
    <source>
        <dbReference type="Proteomes" id="UP000625033"/>
    </source>
</evidence>